<feature type="transmembrane region" description="Helical" evidence="1">
    <location>
        <begin position="21"/>
        <end position="42"/>
    </location>
</feature>
<protein>
    <submittedName>
        <fullName evidence="2">Uncharacterized protein</fullName>
    </submittedName>
</protein>
<organism evidence="2 3">
    <name type="scientific">Pontibacillus chungwhensis</name>
    <dbReference type="NCBI Taxonomy" id="265426"/>
    <lineage>
        <taxon>Bacteria</taxon>
        <taxon>Bacillati</taxon>
        <taxon>Bacillota</taxon>
        <taxon>Bacilli</taxon>
        <taxon>Bacillales</taxon>
        <taxon>Bacillaceae</taxon>
        <taxon>Pontibacillus</taxon>
    </lineage>
</organism>
<gene>
    <name evidence="2" type="ORF">QNI29_18765</name>
</gene>
<name>A0ABY8UVP0_9BACI</name>
<reference evidence="2 3" key="1">
    <citation type="submission" date="2023-05" db="EMBL/GenBank/DDBJ databases">
        <title>Comparative genomics reveals the evidence of polycyclic aromatic hydrocarbons degradation in moderately halophilic genus Pontibacillus.</title>
        <authorList>
            <person name="Yang H."/>
            <person name="Qian Z."/>
        </authorList>
    </citation>
    <scope>NUCLEOTIDE SEQUENCE [LARGE SCALE GENOMIC DNA]</scope>
    <source>
        <strain evidence="3">HN14</strain>
    </source>
</reference>
<dbReference type="EMBL" id="CP126446">
    <property type="protein sequence ID" value="WIF97742.1"/>
    <property type="molecule type" value="Genomic_DNA"/>
</dbReference>
<proteinExistence type="predicted"/>
<evidence type="ECO:0000313" key="3">
    <source>
        <dbReference type="Proteomes" id="UP001236652"/>
    </source>
</evidence>
<keyword evidence="1" id="KW-1133">Transmembrane helix</keyword>
<keyword evidence="1" id="KW-0812">Transmembrane</keyword>
<dbReference type="Proteomes" id="UP001236652">
    <property type="component" value="Chromosome"/>
</dbReference>
<evidence type="ECO:0000256" key="1">
    <source>
        <dbReference type="SAM" id="Phobius"/>
    </source>
</evidence>
<keyword evidence="1" id="KW-0472">Membrane</keyword>
<dbReference type="RefSeq" id="WP_231417874.1">
    <property type="nucleotide sequence ID" value="NZ_CP126446.1"/>
</dbReference>
<keyword evidence="3" id="KW-1185">Reference proteome</keyword>
<evidence type="ECO:0000313" key="2">
    <source>
        <dbReference type="EMBL" id="WIF97742.1"/>
    </source>
</evidence>
<feature type="transmembrane region" description="Helical" evidence="1">
    <location>
        <begin position="57"/>
        <end position="77"/>
    </location>
</feature>
<sequence length="86" mass="9862">MNNSKHKKDYPKTNFENDSKFNVIFLHGVLLVGTICFVFSTIGDFFFPDLTGDGGGVYNAIFSYTVGLVIGMQRWYWVKKDRVEAR</sequence>
<accession>A0ABY8UVP0</accession>